<protein>
    <submittedName>
        <fullName evidence="1">Elongation factor 1-beta</fullName>
    </submittedName>
</protein>
<keyword evidence="1" id="KW-0648">Protein biosynthesis</keyword>
<evidence type="ECO:0000313" key="2">
    <source>
        <dbReference type="Proteomes" id="UP000325081"/>
    </source>
</evidence>
<evidence type="ECO:0000313" key="1">
    <source>
        <dbReference type="EMBL" id="GER36544.1"/>
    </source>
</evidence>
<dbReference type="Proteomes" id="UP000325081">
    <property type="component" value="Unassembled WGS sequence"/>
</dbReference>
<comment type="caution">
    <text evidence="1">The sequence shown here is derived from an EMBL/GenBank/DDBJ whole genome shotgun (WGS) entry which is preliminary data.</text>
</comment>
<reference evidence="2" key="1">
    <citation type="journal article" date="2019" name="Curr. Biol.">
        <title>Genome Sequence of Striga asiatica Provides Insight into the Evolution of Plant Parasitism.</title>
        <authorList>
            <person name="Yoshida S."/>
            <person name="Kim S."/>
            <person name="Wafula E.K."/>
            <person name="Tanskanen J."/>
            <person name="Kim Y.M."/>
            <person name="Honaas L."/>
            <person name="Yang Z."/>
            <person name="Spallek T."/>
            <person name="Conn C.E."/>
            <person name="Ichihashi Y."/>
            <person name="Cheong K."/>
            <person name="Cui S."/>
            <person name="Der J.P."/>
            <person name="Gundlach H."/>
            <person name="Jiao Y."/>
            <person name="Hori C."/>
            <person name="Ishida J.K."/>
            <person name="Kasahara H."/>
            <person name="Kiba T."/>
            <person name="Kim M.S."/>
            <person name="Koo N."/>
            <person name="Laohavisit A."/>
            <person name="Lee Y.H."/>
            <person name="Lumba S."/>
            <person name="McCourt P."/>
            <person name="Mortimer J.C."/>
            <person name="Mutuku J.M."/>
            <person name="Nomura T."/>
            <person name="Sasaki-Sekimoto Y."/>
            <person name="Seto Y."/>
            <person name="Wang Y."/>
            <person name="Wakatake T."/>
            <person name="Sakakibara H."/>
            <person name="Demura T."/>
            <person name="Yamaguchi S."/>
            <person name="Yoneyama K."/>
            <person name="Manabe R.I."/>
            <person name="Nelson D.C."/>
            <person name="Schulman A.H."/>
            <person name="Timko M.P."/>
            <person name="dePamphilis C.W."/>
            <person name="Choi D."/>
            <person name="Shirasu K."/>
        </authorList>
    </citation>
    <scope>NUCLEOTIDE SEQUENCE [LARGE SCALE GENOMIC DNA]</scope>
    <source>
        <strain evidence="2">cv. UVA1</strain>
    </source>
</reference>
<accession>A0A5A7PUX3</accession>
<keyword evidence="1" id="KW-0251">Elongation factor</keyword>
<proteinExistence type="predicted"/>
<gene>
    <name evidence="1" type="ORF">STAS_12882</name>
</gene>
<name>A0A5A7PUX3_STRAF</name>
<dbReference type="AlphaFoldDB" id="A0A5A7PUX3"/>
<keyword evidence="2" id="KW-1185">Reference proteome</keyword>
<dbReference type="EMBL" id="BKCP01005183">
    <property type="protein sequence ID" value="GER36544.1"/>
    <property type="molecule type" value="Genomic_DNA"/>
</dbReference>
<dbReference type="GO" id="GO:0003746">
    <property type="term" value="F:translation elongation factor activity"/>
    <property type="evidence" value="ECO:0007669"/>
    <property type="project" value="UniProtKB-KW"/>
</dbReference>
<sequence length="113" mass="12495">MPPREEERTQLHRLGESSIPASLEELPYGIAAATSALLCTALPPPLSSALTDKVRRFHGAMEDVVAAGEEEVRREVKSVSNPSEAKRILIYTNNYAKSLISPLMEIQPRQRDP</sequence>
<organism evidence="1 2">
    <name type="scientific">Striga asiatica</name>
    <name type="common">Asiatic witchweed</name>
    <name type="synonym">Buchnera asiatica</name>
    <dbReference type="NCBI Taxonomy" id="4170"/>
    <lineage>
        <taxon>Eukaryota</taxon>
        <taxon>Viridiplantae</taxon>
        <taxon>Streptophyta</taxon>
        <taxon>Embryophyta</taxon>
        <taxon>Tracheophyta</taxon>
        <taxon>Spermatophyta</taxon>
        <taxon>Magnoliopsida</taxon>
        <taxon>eudicotyledons</taxon>
        <taxon>Gunneridae</taxon>
        <taxon>Pentapetalae</taxon>
        <taxon>asterids</taxon>
        <taxon>lamiids</taxon>
        <taxon>Lamiales</taxon>
        <taxon>Orobanchaceae</taxon>
        <taxon>Buchnereae</taxon>
        <taxon>Striga</taxon>
    </lineage>
</organism>